<comment type="caution">
    <text evidence="2">The sequence shown here is derived from an EMBL/GenBank/DDBJ whole genome shotgun (WGS) entry which is preliminary data.</text>
</comment>
<feature type="region of interest" description="Disordered" evidence="1">
    <location>
        <begin position="51"/>
        <end position="72"/>
    </location>
</feature>
<name>A0A5B0MXH4_PUCGR</name>
<sequence>MAPFINVVQSVSGTILREQGIFVHTSRMRASSYKKPFLCWSPLRPVRYPPARSTLSPDSGQPSGQDQQDDEGSSIYRHALGGRFWMRLLRQFQESYVYIHKQNFLTSPSGIPDPVAELAVVRRQNLGPLVAIDYLTWGDRRRLMGFSSSSLLTISPELTHCQSIYLDRFLYLQCPPQHQTLASVSALKDLHYIPFLLLCFG</sequence>
<reference evidence="2 3" key="1">
    <citation type="submission" date="2019-05" db="EMBL/GenBank/DDBJ databases">
        <title>Emergence of the Ug99 lineage of the wheat stem rust pathogen through somatic hybridization.</title>
        <authorList>
            <person name="Li F."/>
            <person name="Upadhyaya N.M."/>
            <person name="Sperschneider J."/>
            <person name="Matny O."/>
            <person name="Nguyen-Phuc H."/>
            <person name="Mago R."/>
            <person name="Raley C."/>
            <person name="Miller M.E."/>
            <person name="Silverstein K.A.T."/>
            <person name="Henningsen E."/>
            <person name="Hirsch C.D."/>
            <person name="Visser B."/>
            <person name="Pretorius Z.A."/>
            <person name="Steffenson B.J."/>
            <person name="Schwessinger B."/>
            <person name="Dodds P.N."/>
            <person name="Figueroa M."/>
        </authorList>
    </citation>
    <scope>NUCLEOTIDE SEQUENCE [LARGE SCALE GENOMIC DNA]</scope>
    <source>
        <strain evidence="2 3">Ug99</strain>
    </source>
</reference>
<evidence type="ECO:0000256" key="1">
    <source>
        <dbReference type="SAM" id="MobiDB-lite"/>
    </source>
</evidence>
<evidence type="ECO:0000313" key="2">
    <source>
        <dbReference type="EMBL" id="KAA1081665.1"/>
    </source>
</evidence>
<organism evidence="2 3">
    <name type="scientific">Puccinia graminis f. sp. tritici</name>
    <dbReference type="NCBI Taxonomy" id="56615"/>
    <lineage>
        <taxon>Eukaryota</taxon>
        <taxon>Fungi</taxon>
        <taxon>Dikarya</taxon>
        <taxon>Basidiomycota</taxon>
        <taxon>Pucciniomycotina</taxon>
        <taxon>Pucciniomycetes</taxon>
        <taxon>Pucciniales</taxon>
        <taxon>Pucciniaceae</taxon>
        <taxon>Puccinia</taxon>
    </lineage>
</organism>
<gene>
    <name evidence="2" type="ORF">PGTUg99_026844</name>
</gene>
<evidence type="ECO:0000313" key="3">
    <source>
        <dbReference type="Proteomes" id="UP000325313"/>
    </source>
</evidence>
<dbReference type="AlphaFoldDB" id="A0A5B0MXH4"/>
<dbReference type="Proteomes" id="UP000325313">
    <property type="component" value="Unassembled WGS sequence"/>
</dbReference>
<feature type="compositionally biased region" description="Low complexity" evidence="1">
    <location>
        <begin position="56"/>
        <end position="66"/>
    </location>
</feature>
<accession>A0A5B0MXH4</accession>
<proteinExistence type="predicted"/>
<protein>
    <submittedName>
        <fullName evidence="2">Uncharacterized protein</fullName>
    </submittedName>
</protein>
<dbReference type="EMBL" id="VDEP01000441">
    <property type="protein sequence ID" value="KAA1081665.1"/>
    <property type="molecule type" value="Genomic_DNA"/>
</dbReference>